<feature type="transmembrane region" description="Helical" evidence="2">
    <location>
        <begin position="48"/>
        <end position="65"/>
    </location>
</feature>
<dbReference type="AlphaFoldDB" id="A0A1E7N013"/>
<feature type="compositionally biased region" description="Low complexity" evidence="1">
    <location>
        <begin position="92"/>
        <end position="116"/>
    </location>
</feature>
<proteinExistence type="predicted"/>
<dbReference type="OrthoDB" id="3866629at2"/>
<dbReference type="Proteomes" id="UP000037395">
    <property type="component" value="Unassembled WGS sequence"/>
</dbReference>
<organism evidence="4 5">
    <name type="scientific">Kitasatospora aureofaciens</name>
    <name type="common">Streptomyces aureofaciens</name>
    <dbReference type="NCBI Taxonomy" id="1894"/>
    <lineage>
        <taxon>Bacteria</taxon>
        <taxon>Bacillati</taxon>
        <taxon>Actinomycetota</taxon>
        <taxon>Actinomycetes</taxon>
        <taxon>Kitasatosporales</taxon>
        <taxon>Streptomycetaceae</taxon>
        <taxon>Kitasatospora</taxon>
    </lineage>
</organism>
<reference evidence="3" key="5">
    <citation type="submission" date="2020-09" db="EMBL/GenBank/DDBJ databases">
        <authorList>
            <person name="Sun Q."/>
            <person name="Ohkuma M."/>
        </authorList>
    </citation>
    <scope>NUCLEOTIDE SEQUENCE</scope>
    <source>
        <strain evidence="3">JCM 4434</strain>
    </source>
</reference>
<evidence type="ECO:0000256" key="2">
    <source>
        <dbReference type="SAM" id="Phobius"/>
    </source>
</evidence>
<evidence type="ECO:0000256" key="1">
    <source>
        <dbReference type="SAM" id="MobiDB-lite"/>
    </source>
</evidence>
<dbReference type="RefSeq" id="WP_050366474.1">
    <property type="nucleotide sequence ID" value="NZ_BMUB01000005.1"/>
</dbReference>
<keyword evidence="2" id="KW-0472">Membrane</keyword>
<dbReference type="Proteomes" id="UP000610124">
    <property type="component" value="Unassembled WGS sequence"/>
</dbReference>
<keyword evidence="2" id="KW-1133">Transmembrane helix</keyword>
<sequence length="307" mass="31886">MSTNANGDADLWVGLGLAEAASTARIGPAPVADILAGGRRIRRRRRTVVGALALASVVVLAGGAVSELRPGPAVSHPLVPAGPGHGSGTGGPPTAAAAPVSPTPTTAAPPARDPFTPVRVVVGEGTTPEGKQWKLWRAVWPTAPRERAYEQALALWQERSPYDSAVSKPTKEFVDRYYDPDSDVVNTYFTVDGVRLSHDAAGTSPAPGKLGPRDGTYIGGGLLGARGKGDTVAPGEIVGLSLGPDIARVKVTWTDGTVTEPPLVTVADSPLREAVVARPEGRTARLWEYFDRNGNKVPDSGAQFLTG</sequence>
<evidence type="ECO:0000313" key="4">
    <source>
        <dbReference type="EMBL" id="OEV34030.1"/>
    </source>
</evidence>
<dbReference type="GeneID" id="97485690"/>
<feature type="region of interest" description="Disordered" evidence="1">
    <location>
        <begin position="76"/>
        <end position="116"/>
    </location>
</feature>
<comment type="caution">
    <text evidence="4">The sequence shown here is derived from an EMBL/GenBank/DDBJ whole genome shotgun (WGS) entry which is preliminary data.</text>
</comment>
<dbReference type="EMBL" id="BMUB01000005">
    <property type="protein sequence ID" value="GGU73057.1"/>
    <property type="molecule type" value="Genomic_DNA"/>
</dbReference>
<protein>
    <submittedName>
        <fullName evidence="4">Uncharacterized protein</fullName>
    </submittedName>
</protein>
<gene>
    <name evidence="3" type="ORF">GCM10010502_25830</name>
    <name evidence="4" type="ORF">HS99_0011325</name>
</gene>
<accession>A0A8H9LM85</accession>
<reference evidence="3" key="1">
    <citation type="journal article" date="2014" name="Int. J. Syst. Evol. Microbiol.">
        <title>Complete genome sequence of Corynebacterium casei LMG S-19264T (=DSM 44701T), isolated from a smear-ripened cheese.</title>
        <authorList>
            <consortium name="US DOE Joint Genome Institute (JGI-PGF)"/>
            <person name="Walter F."/>
            <person name="Albersmeier A."/>
            <person name="Kalinowski J."/>
            <person name="Ruckert C."/>
        </authorList>
    </citation>
    <scope>NUCLEOTIDE SEQUENCE</scope>
    <source>
        <strain evidence="3">JCM 4434</strain>
    </source>
</reference>
<dbReference type="KEGG" id="kau:B6264_02175"/>
<dbReference type="EMBL" id="JPRF03000054">
    <property type="protein sequence ID" value="OEV34030.1"/>
    <property type="molecule type" value="Genomic_DNA"/>
</dbReference>
<accession>A0A1E7N013</accession>
<evidence type="ECO:0000313" key="5">
    <source>
        <dbReference type="Proteomes" id="UP000037395"/>
    </source>
</evidence>
<keyword evidence="5" id="KW-1185">Reference proteome</keyword>
<reference evidence="4" key="4">
    <citation type="submission" date="2016-08" db="EMBL/GenBank/DDBJ databases">
        <title>Sequencing, Assembly and Comparative Genomics of S. aureofaciens ATCC 10762.</title>
        <authorList>
            <person name="Gradnigo J.S."/>
            <person name="Johnson N."/>
            <person name="Somerville G.A."/>
        </authorList>
    </citation>
    <scope>NUCLEOTIDE SEQUENCE [LARGE SCALE GENOMIC DNA]</scope>
    <source>
        <strain evidence="4">ATCC 10762</strain>
    </source>
</reference>
<reference evidence="4 5" key="2">
    <citation type="submission" date="2014-07" db="EMBL/GenBank/DDBJ databases">
        <authorList>
            <person name="Zhang J.E."/>
            <person name="Yang H."/>
            <person name="Guo J."/>
            <person name="Deng Z."/>
            <person name="Luo H."/>
            <person name="Luo M."/>
            <person name="Zhao B."/>
        </authorList>
    </citation>
    <scope>NUCLEOTIDE SEQUENCE [LARGE SCALE GENOMIC DNA]</scope>
    <source>
        <strain evidence="4">ATCC 10762</strain>
        <strain evidence="5">ATCC 10762 / DSM 40127 / CCM 3239 / JCM 4008 / LMG 5968 / NBRC 12843 / NCIMB 8234 / A-377</strain>
    </source>
</reference>
<reference evidence="5" key="3">
    <citation type="submission" date="2016-08" db="EMBL/GenBank/DDBJ databases">
        <title>Sequencing, assembly and comparative genomics of S. aureofaciens ATCC 10762.</title>
        <authorList>
            <person name="Gradnigo J.S."/>
            <person name="Johnson N."/>
            <person name="Somerville G.A."/>
        </authorList>
    </citation>
    <scope>NUCLEOTIDE SEQUENCE [LARGE SCALE GENOMIC DNA]</scope>
    <source>
        <strain evidence="5">ATCC 10762 / DSM 40127 / CCM 3239 / JCM 4008 / LMG 5968 / NBRC 12843 / NCIMB 8234 / A-377</strain>
    </source>
</reference>
<keyword evidence="2" id="KW-0812">Transmembrane</keyword>
<evidence type="ECO:0000313" key="3">
    <source>
        <dbReference type="EMBL" id="GGU73057.1"/>
    </source>
</evidence>
<name>A0A1E7N013_KITAU</name>